<dbReference type="SUPFAM" id="SSF51011">
    <property type="entry name" value="Glycosyl hydrolase domain"/>
    <property type="match status" value="1"/>
</dbReference>
<keyword evidence="9 10" id="KW-0119">Carbohydrate metabolism</keyword>
<comment type="subunit">
    <text evidence="10">Monomer.</text>
</comment>
<keyword evidence="5 10" id="KW-0321">Glycogen metabolism</keyword>
<dbReference type="InterPro" id="IPR013780">
    <property type="entry name" value="Glyco_hydro_b"/>
</dbReference>
<dbReference type="CDD" id="cd02855">
    <property type="entry name" value="E_set_GBE_prok_N"/>
    <property type="match status" value="1"/>
</dbReference>
<dbReference type="SUPFAM" id="SSF81296">
    <property type="entry name" value="E set domains"/>
    <property type="match status" value="1"/>
</dbReference>
<dbReference type="InterPro" id="IPR006407">
    <property type="entry name" value="GlgB"/>
</dbReference>
<protein>
    <recommendedName>
        <fullName evidence="10">1,4-alpha-glucan branching enzyme GlgB</fullName>
        <ecNumber evidence="10">2.4.1.18</ecNumber>
    </recommendedName>
    <alternativeName>
        <fullName evidence="10">1,4-alpha-D-glucan:1,4-alpha-D-glucan 6-glucosyl-transferase</fullName>
    </alternativeName>
    <alternativeName>
        <fullName evidence="10">Alpha-(1-&gt;4)-glucan branching enzyme</fullName>
    </alternativeName>
    <alternativeName>
        <fullName evidence="10">Glycogen branching enzyme</fullName>
        <shortName evidence="10">BE</shortName>
    </alternativeName>
</protein>
<dbReference type="GO" id="GO:0043169">
    <property type="term" value="F:cation binding"/>
    <property type="evidence" value="ECO:0007669"/>
    <property type="project" value="InterPro"/>
</dbReference>
<dbReference type="Pfam" id="PF02922">
    <property type="entry name" value="CBM_48"/>
    <property type="match status" value="1"/>
</dbReference>
<dbReference type="InterPro" id="IPR006048">
    <property type="entry name" value="A-amylase/branching_C"/>
</dbReference>
<evidence type="ECO:0000256" key="6">
    <source>
        <dbReference type="ARBA" id="ARBA00022676"/>
    </source>
</evidence>
<evidence type="ECO:0000313" key="14">
    <source>
        <dbReference type="Proteomes" id="UP000249739"/>
    </source>
</evidence>
<evidence type="ECO:0000256" key="3">
    <source>
        <dbReference type="ARBA" id="ARBA00004964"/>
    </source>
</evidence>
<dbReference type="PANTHER" id="PTHR43651">
    <property type="entry name" value="1,4-ALPHA-GLUCAN-BRANCHING ENZYME"/>
    <property type="match status" value="1"/>
</dbReference>
<proteinExistence type="inferred from homology"/>
<dbReference type="EMBL" id="QFOT01000019">
    <property type="protein sequence ID" value="PZP56637.1"/>
    <property type="molecule type" value="Genomic_DNA"/>
</dbReference>
<dbReference type="NCBIfam" id="TIGR01515">
    <property type="entry name" value="branching_enzym"/>
    <property type="match status" value="1"/>
</dbReference>
<dbReference type="PIRSF" id="PIRSF000463">
    <property type="entry name" value="GlgB"/>
    <property type="match status" value="1"/>
</dbReference>
<feature type="domain" description="Glycosyl hydrolase family 13 catalytic" evidence="12">
    <location>
        <begin position="149"/>
        <end position="497"/>
    </location>
</feature>
<dbReference type="FunFam" id="3.20.20.80:FF:000003">
    <property type="entry name" value="1,4-alpha-glucan branching enzyme GlgB"/>
    <property type="match status" value="1"/>
</dbReference>
<dbReference type="GO" id="GO:0005829">
    <property type="term" value="C:cytosol"/>
    <property type="evidence" value="ECO:0007669"/>
    <property type="project" value="TreeGrafter"/>
</dbReference>
<evidence type="ECO:0000256" key="4">
    <source>
        <dbReference type="ARBA" id="ARBA00009000"/>
    </source>
</evidence>
<dbReference type="UniPathway" id="UPA00164"/>
<evidence type="ECO:0000313" key="13">
    <source>
        <dbReference type="EMBL" id="PZP56637.1"/>
    </source>
</evidence>
<evidence type="ECO:0000256" key="2">
    <source>
        <dbReference type="ARBA" id="ARBA00002953"/>
    </source>
</evidence>
<dbReference type="Pfam" id="PF00128">
    <property type="entry name" value="Alpha-amylase"/>
    <property type="match status" value="1"/>
</dbReference>
<dbReference type="InterPro" id="IPR037439">
    <property type="entry name" value="Branching_enzy"/>
</dbReference>
<feature type="active site" description="Nucleophile" evidence="10 11">
    <location>
        <position position="308"/>
    </location>
</feature>
<dbReference type="FunFam" id="2.60.40.1180:FF:000002">
    <property type="entry name" value="1,4-alpha-glucan branching enzyme GlgB"/>
    <property type="match status" value="1"/>
</dbReference>
<dbReference type="SUPFAM" id="SSF51445">
    <property type="entry name" value="(Trans)glycosidases"/>
    <property type="match status" value="1"/>
</dbReference>
<comment type="pathway">
    <text evidence="3 10">Glycan biosynthesis; glycogen biosynthesis.</text>
</comment>
<comment type="caution">
    <text evidence="13">The sequence shown here is derived from an EMBL/GenBank/DDBJ whole genome shotgun (WGS) entry which is preliminary data.</text>
</comment>
<dbReference type="GO" id="GO:0005978">
    <property type="term" value="P:glycogen biosynthetic process"/>
    <property type="evidence" value="ECO:0007669"/>
    <property type="project" value="UniProtKB-UniRule"/>
</dbReference>
<dbReference type="GO" id="GO:0003844">
    <property type="term" value="F:1,4-alpha-glucan branching enzyme activity"/>
    <property type="evidence" value="ECO:0007669"/>
    <property type="project" value="UniProtKB-UniRule"/>
</dbReference>
<dbReference type="Gene3D" id="3.20.20.80">
    <property type="entry name" value="Glycosidases"/>
    <property type="match status" value="1"/>
</dbReference>
<dbReference type="AlphaFoldDB" id="A0A2W5FS33"/>
<dbReference type="NCBIfam" id="NF008967">
    <property type="entry name" value="PRK12313.1"/>
    <property type="match status" value="1"/>
</dbReference>
<dbReference type="GO" id="GO:0004553">
    <property type="term" value="F:hydrolase activity, hydrolyzing O-glycosyl compounds"/>
    <property type="evidence" value="ECO:0007669"/>
    <property type="project" value="InterPro"/>
</dbReference>
<dbReference type="EC" id="2.4.1.18" evidence="10"/>
<dbReference type="HAMAP" id="MF_00685">
    <property type="entry name" value="GlgB"/>
    <property type="match status" value="1"/>
</dbReference>
<evidence type="ECO:0000256" key="1">
    <source>
        <dbReference type="ARBA" id="ARBA00000826"/>
    </source>
</evidence>
<dbReference type="Gene3D" id="2.60.40.10">
    <property type="entry name" value="Immunoglobulins"/>
    <property type="match status" value="1"/>
</dbReference>
<organism evidence="13 14">
    <name type="scientific">Micavibrio aeruginosavorus</name>
    <dbReference type="NCBI Taxonomy" id="349221"/>
    <lineage>
        <taxon>Bacteria</taxon>
        <taxon>Pseudomonadati</taxon>
        <taxon>Bdellovibrionota</taxon>
        <taxon>Bdellovibrionia</taxon>
        <taxon>Bdellovibrionales</taxon>
        <taxon>Pseudobdellovibrionaceae</taxon>
        <taxon>Micavibrio</taxon>
    </lineage>
</organism>
<comment type="similarity">
    <text evidence="4 10">Belongs to the glycosyl hydrolase 13 family. GlgB subfamily.</text>
</comment>
<evidence type="ECO:0000256" key="11">
    <source>
        <dbReference type="PIRSR" id="PIRSR000463-1"/>
    </source>
</evidence>
<evidence type="ECO:0000256" key="10">
    <source>
        <dbReference type="HAMAP-Rule" id="MF_00685"/>
    </source>
</evidence>
<dbReference type="SMART" id="SM00642">
    <property type="entry name" value="Aamy"/>
    <property type="match status" value="1"/>
</dbReference>
<keyword evidence="7 10" id="KW-0808">Transferase</keyword>
<dbReference type="InterPro" id="IPR044143">
    <property type="entry name" value="GlgB_N_E_set_prok"/>
</dbReference>
<comment type="function">
    <text evidence="2 10">Catalyzes the formation of the alpha-1,6-glucosidic linkages in glycogen by scission of a 1,4-alpha-linked oligosaccharide from growing alpha-1,4-glucan chains and the subsequent attachment of the oligosaccharide to the alpha-1,6 position.</text>
</comment>
<evidence type="ECO:0000259" key="12">
    <source>
        <dbReference type="SMART" id="SM00642"/>
    </source>
</evidence>
<sequence>MSHIITKEDQYYFNEGGFAHLYDKLGAHILEDGSGVHFAVWAPNAESVSVIGDFNYWTKGQDKLHPMGDSGIWAGIAPNAKHGQTYKYHIKSRHNNYEVEKSDPVAFCTETPPRTGSVIWDLKFEWQDGEWMKNRHTHQGLDKPMSIYEVHLASWKRKIEDSNRSLSYDELANDLVAYVKDTGFTHVEFMPVMEHPFGGSWGYQITGYYAASRRFGDPQALMYLIDRMHQAGIGVILDWVPSHFPNDEHGLAFFDGTHLYEHEDPRQGFHPDWNSCIFNYNRKEVRSFLISNAMFWLDKFHIDGLRVDAVASMIYLDYSRKQGEWIPNHFGGRENLEALSLLRDLNITTHKYFPGVQVIAEESTSWPMVSRPVYAGGLGFDQKWDMGWMHDTLQYFQKDPIHRQYHQNELTFRSVYAFHENFVLSLSHDEVVHGKGSMINKMPGDEWQQFANLRCLYAYMYSQPGKKLLFMGNEIGQRSEWNHDQSLEWHLLDNPFHKQLLKTVQDLNSIYSNETALQIDCDPQGFEWIDTSDHANSVLSYLRKDYDGNIILCVFNFTPIPHLNYNIGVPHDGTWIEIFNSDAHDYGGSGHGNMGSVRTAAQPLHGRSFSLNLTLPPLAGIFLKWKK</sequence>
<dbReference type="Pfam" id="PF02806">
    <property type="entry name" value="Alpha-amylase_C"/>
    <property type="match status" value="1"/>
</dbReference>
<dbReference type="Proteomes" id="UP000249739">
    <property type="component" value="Unassembled WGS sequence"/>
</dbReference>
<dbReference type="InterPro" id="IPR014756">
    <property type="entry name" value="Ig_E-set"/>
</dbReference>
<dbReference type="Gene3D" id="2.60.40.1180">
    <property type="entry name" value="Golgi alpha-mannosidase II"/>
    <property type="match status" value="1"/>
</dbReference>
<dbReference type="InterPro" id="IPR017853">
    <property type="entry name" value="GH"/>
</dbReference>
<accession>A0A2W5FS33</accession>
<feature type="active site" description="Proton donor" evidence="10 11">
    <location>
        <position position="361"/>
    </location>
</feature>
<evidence type="ECO:0000256" key="9">
    <source>
        <dbReference type="ARBA" id="ARBA00023277"/>
    </source>
</evidence>
<name>A0A2W5FS33_9BACT</name>
<gene>
    <name evidence="10" type="primary">glgB</name>
    <name evidence="13" type="ORF">DI586_02955</name>
</gene>
<keyword evidence="8 10" id="KW-0320">Glycogen biosynthesis</keyword>
<keyword evidence="6 10" id="KW-0328">Glycosyltransferase</keyword>
<evidence type="ECO:0000256" key="5">
    <source>
        <dbReference type="ARBA" id="ARBA00022600"/>
    </source>
</evidence>
<dbReference type="InterPro" id="IPR006047">
    <property type="entry name" value="GH13_cat_dom"/>
</dbReference>
<dbReference type="NCBIfam" id="NF003811">
    <property type="entry name" value="PRK05402.1"/>
    <property type="match status" value="1"/>
</dbReference>
<dbReference type="InterPro" id="IPR004193">
    <property type="entry name" value="Glyco_hydro_13_N"/>
</dbReference>
<dbReference type="CDD" id="cd11322">
    <property type="entry name" value="AmyAc_Glg_BE"/>
    <property type="match status" value="1"/>
</dbReference>
<dbReference type="PANTHER" id="PTHR43651:SF3">
    <property type="entry name" value="1,4-ALPHA-GLUCAN-BRANCHING ENZYME"/>
    <property type="match status" value="1"/>
</dbReference>
<evidence type="ECO:0000256" key="7">
    <source>
        <dbReference type="ARBA" id="ARBA00022679"/>
    </source>
</evidence>
<reference evidence="13 14" key="1">
    <citation type="submission" date="2017-08" db="EMBL/GenBank/DDBJ databases">
        <title>Infants hospitalized years apart are colonized by the same room-sourced microbial strains.</title>
        <authorList>
            <person name="Brooks B."/>
            <person name="Olm M.R."/>
            <person name="Firek B.A."/>
            <person name="Baker R."/>
            <person name="Thomas B.C."/>
            <person name="Morowitz M.J."/>
            <person name="Banfield J.F."/>
        </authorList>
    </citation>
    <scope>NUCLEOTIDE SEQUENCE [LARGE SCALE GENOMIC DNA]</scope>
    <source>
        <strain evidence="13">S2_006_000_R2_64</strain>
    </source>
</reference>
<dbReference type="InterPro" id="IPR013783">
    <property type="entry name" value="Ig-like_fold"/>
</dbReference>
<evidence type="ECO:0000256" key="8">
    <source>
        <dbReference type="ARBA" id="ARBA00023056"/>
    </source>
</evidence>
<comment type="catalytic activity">
    <reaction evidence="1 10">
        <text>Transfers a segment of a (1-&gt;4)-alpha-D-glucan chain to a primary hydroxy group in a similar glucan chain.</text>
        <dbReference type="EC" id="2.4.1.18"/>
    </reaction>
</comment>